<sequence>MSSTPAPLDPSGRPWASLPEDLIRLVASRLLAGDLLDYVRFRAVCASWLSATASPRGRAVGDPRFHPRRWIMFPEGHGLYPRHPDLRGHIRFVNLDTGALARAHLPLFAEHVAMDSVDGLLVLFRERDTAVRLLHPFTGDIVEFPPLATLVPQIAERQQWNLSSWRYESVSSPPFSFRGKLYVAHPVLFCDHIHIHQIDPPVKDCEPQPPKLIATLPKGNLVNPVHMVECDSEILVLGYKDPTLSQIVVFKLADLARQRCVQITSIGGNTLFISESSLSVSSNALRTAMGDAVLTTDSGQQHLVQYHLITGNWSPAADDCRVYGPAPGPCTFMHHILSCCIRSRWYVRLCLPTFTLCFHDIRSLWVKLIRFALFCTFRNTGRIFGRNPKGWYGGR</sequence>
<dbReference type="PANTHER" id="PTHR33165:SF53">
    <property type="entry name" value="OS04G0486300 PROTEIN"/>
    <property type="match status" value="1"/>
</dbReference>
<dbReference type="AlphaFoldDB" id="A0A835BSQ3"/>
<evidence type="ECO:0000313" key="2">
    <source>
        <dbReference type="Proteomes" id="UP000636709"/>
    </source>
</evidence>
<protein>
    <recommendedName>
        <fullName evidence="3">F-box domain-containing protein</fullName>
    </recommendedName>
</protein>
<evidence type="ECO:0000313" key="1">
    <source>
        <dbReference type="EMBL" id="KAF8702428.1"/>
    </source>
</evidence>
<dbReference type="SUPFAM" id="SSF81383">
    <property type="entry name" value="F-box domain"/>
    <property type="match status" value="1"/>
</dbReference>
<dbReference type="Gene3D" id="1.20.1280.50">
    <property type="match status" value="1"/>
</dbReference>
<reference evidence="1" key="1">
    <citation type="submission" date="2020-07" db="EMBL/GenBank/DDBJ databases">
        <title>Genome sequence and genetic diversity analysis of an under-domesticated orphan crop, white fonio (Digitaria exilis).</title>
        <authorList>
            <person name="Bennetzen J.L."/>
            <person name="Chen S."/>
            <person name="Ma X."/>
            <person name="Wang X."/>
            <person name="Yssel A.E.J."/>
            <person name="Chaluvadi S.R."/>
            <person name="Johnson M."/>
            <person name="Gangashetty P."/>
            <person name="Hamidou F."/>
            <person name="Sanogo M.D."/>
            <person name="Zwaenepoel A."/>
            <person name="Wallace J."/>
            <person name="Van De Peer Y."/>
            <person name="Van Deynze A."/>
        </authorList>
    </citation>
    <scope>NUCLEOTIDE SEQUENCE</scope>
    <source>
        <tissue evidence="1">Leaves</tissue>
    </source>
</reference>
<dbReference type="Proteomes" id="UP000636709">
    <property type="component" value="Unassembled WGS sequence"/>
</dbReference>
<comment type="caution">
    <text evidence="1">The sequence shown here is derived from an EMBL/GenBank/DDBJ whole genome shotgun (WGS) entry which is preliminary data.</text>
</comment>
<dbReference type="PANTHER" id="PTHR33165">
    <property type="entry name" value="F-BOX DOMAIN CONTAINING PROTEIN-LIKE-RELATED"/>
    <property type="match status" value="1"/>
</dbReference>
<dbReference type="InterPro" id="IPR036047">
    <property type="entry name" value="F-box-like_dom_sf"/>
</dbReference>
<gene>
    <name evidence="1" type="ORF">HU200_032804</name>
</gene>
<accession>A0A835BSQ3</accession>
<evidence type="ECO:0008006" key="3">
    <source>
        <dbReference type="Google" id="ProtNLM"/>
    </source>
</evidence>
<dbReference type="OrthoDB" id="659294at2759"/>
<proteinExistence type="predicted"/>
<name>A0A835BSQ3_9POAL</name>
<keyword evidence="2" id="KW-1185">Reference proteome</keyword>
<organism evidence="1 2">
    <name type="scientific">Digitaria exilis</name>
    <dbReference type="NCBI Taxonomy" id="1010633"/>
    <lineage>
        <taxon>Eukaryota</taxon>
        <taxon>Viridiplantae</taxon>
        <taxon>Streptophyta</taxon>
        <taxon>Embryophyta</taxon>
        <taxon>Tracheophyta</taxon>
        <taxon>Spermatophyta</taxon>
        <taxon>Magnoliopsida</taxon>
        <taxon>Liliopsida</taxon>
        <taxon>Poales</taxon>
        <taxon>Poaceae</taxon>
        <taxon>PACMAD clade</taxon>
        <taxon>Panicoideae</taxon>
        <taxon>Panicodae</taxon>
        <taxon>Paniceae</taxon>
        <taxon>Anthephorinae</taxon>
        <taxon>Digitaria</taxon>
    </lineage>
</organism>
<dbReference type="EMBL" id="JACEFO010001785">
    <property type="protein sequence ID" value="KAF8702428.1"/>
    <property type="molecule type" value="Genomic_DNA"/>
</dbReference>